<dbReference type="EMBL" id="RSCL01000055">
    <property type="protein sequence ID" value="RUS93792.1"/>
    <property type="molecule type" value="Genomic_DNA"/>
</dbReference>
<dbReference type="OrthoDB" id="511660at2"/>
<evidence type="ECO:0000313" key="3">
    <source>
        <dbReference type="Proteomes" id="UP000271624"/>
    </source>
</evidence>
<reference evidence="2" key="1">
    <citation type="submission" date="2018-12" db="EMBL/GenBank/DDBJ databases">
        <authorList>
            <person name="Will S."/>
            <person name="Neumann-Schaal M."/>
            <person name="Henke P."/>
        </authorList>
    </citation>
    <scope>NUCLEOTIDE SEQUENCE</scope>
    <source>
        <strain evidence="2">PCC 7102</strain>
    </source>
</reference>
<accession>A0A3S1A5L8</accession>
<keyword evidence="3" id="KW-1185">Reference proteome</keyword>
<dbReference type="RefSeq" id="WP_127087463.1">
    <property type="nucleotide sequence ID" value="NZ_RSCL01000055.1"/>
</dbReference>
<dbReference type="Proteomes" id="UP000271624">
    <property type="component" value="Unassembled WGS sequence"/>
</dbReference>
<evidence type="ECO:0000313" key="2">
    <source>
        <dbReference type="EMBL" id="RUS93792.1"/>
    </source>
</evidence>
<reference evidence="2" key="2">
    <citation type="journal article" date="2019" name="Genome Biol. Evol.">
        <title>Day and night: Metabolic profiles and evolutionary relationships of six axenic non-marine cyanobacteria.</title>
        <authorList>
            <person name="Will S.E."/>
            <person name="Henke P."/>
            <person name="Boedeker C."/>
            <person name="Huang S."/>
            <person name="Brinkmann H."/>
            <person name="Rohde M."/>
            <person name="Jarek M."/>
            <person name="Friedl T."/>
            <person name="Seufert S."/>
            <person name="Schumacher M."/>
            <person name="Overmann J."/>
            <person name="Neumann-Schaal M."/>
            <person name="Petersen J."/>
        </authorList>
    </citation>
    <scope>NUCLEOTIDE SEQUENCE [LARGE SCALE GENOMIC DNA]</scope>
    <source>
        <strain evidence="2">PCC 7102</strain>
    </source>
</reference>
<organism evidence="2 3">
    <name type="scientific">Dulcicalothrix desertica PCC 7102</name>
    <dbReference type="NCBI Taxonomy" id="232991"/>
    <lineage>
        <taxon>Bacteria</taxon>
        <taxon>Bacillati</taxon>
        <taxon>Cyanobacteriota</taxon>
        <taxon>Cyanophyceae</taxon>
        <taxon>Nostocales</taxon>
        <taxon>Calotrichaceae</taxon>
        <taxon>Dulcicalothrix</taxon>
    </lineage>
</organism>
<proteinExistence type="predicted"/>
<feature type="compositionally biased region" description="Basic and acidic residues" evidence="1">
    <location>
        <begin position="145"/>
        <end position="158"/>
    </location>
</feature>
<dbReference type="AlphaFoldDB" id="A0A3S1A5L8"/>
<evidence type="ECO:0000256" key="1">
    <source>
        <dbReference type="SAM" id="MobiDB-lite"/>
    </source>
</evidence>
<protein>
    <submittedName>
        <fullName evidence="2">Uncharacterized protein</fullName>
    </submittedName>
</protein>
<name>A0A3S1A5L8_9CYAN</name>
<sequence>MIDDEEFEQVLPVTVRRESLPKPQGEEIFKMPTWNCFCCHDTGWVQYHLAKRKIRGYDPNIHANPVCQNCNLGSRWLHLKGNTDKQLTKIDCQKLDRIERRNWEETTRLQFEGFQKNKQLIDETLAQLAMRKSLRKRARTIAEESHAQYKHDLERSNKYESVQGVQDAEA</sequence>
<gene>
    <name evidence="2" type="ORF">DSM106972_095510</name>
</gene>
<comment type="caution">
    <text evidence="2">The sequence shown here is derived from an EMBL/GenBank/DDBJ whole genome shotgun (WGS) entry which is preliminary data.</text>
</comment>
<feature type="region of interest" description="Disordered" evidence="1">
    <location>
        <begin position="145"/>
        <end position="170"/>
    </location>
</feature>